<keyword evidence="2" id="KW-1185">Reference proteome</keyword>
<protein>
    <submittedName>
        <fullName evidence="1">Uncharacterized protein</fullName>
    </submittedName>
</protein>
<dbReference type="EMBL" id="CAVMJV010000026">
    <property type="protein sequence ID" value="CAK5074364.1"/>
    <property type="molecule type" value="Genomic_DNA"/>
</dbReference>
<comment type="caution">
    <text evidence="1">The sequence shown here is derived from an EMBL/GenBank/DDBJ whole genome shotgun (WGS) entry which is preliminary data.</text>
</comment>
<dbReference type="Proteomes" id="UP001497535">
    <property type="component" value="Unassembled WGS sequence"/>
</dbReference>
<accession>A0ACB0Z634</accession>
<name>A0ACB0Z634_MELEN</name>
<reference evidence="1" key="1">
    <citation type="submission" date="2023-11" db="EMBL/GenBank/DDBJ databases">
        <authorList>
            <person name="Poullet M."/>
        </authorList>
    </citation>
    <scope>NUCLEOTIDE SEQUENCE</scope>
    <source>
        <strain evidence="1">E1834</strain>
    </source>
</reference>
<evidence type="ECO:0000313" key="1">
    <source>
        <dbReference type="EMBL" id="CAK5074364.1"/>
    </source>
</evidence>
<proteinExistence type="predicted"/>
<evidence type="ECO:0000313" key="2">
    <source>
        <dbReference type="Proteomes" id="UP001497535"/>
    </source>
</evidence>
<sequence>MIFKTKVVPSPRKLGNLRDFFENSPSPSPHVKKVSPSPHGSLPENCSPWPSPASGNNPIQNNEKSQKTLSINNACIILKIKIFSEINRK</sequence>
<gene>
    <name evidence="1" type="ORF">MENTE1834_LOCUS21110</name>
</gene>
<organism evidence="1 2">
    <name type="scientific">Meloidogyne enterolobii</name>
    <name type="common">Root-knot nematode worm</name>
    <name type="synonym">Meloidogyne mayaguensis</name>
    <dbReference type="NCBI Taxonomy" id="390850"/>
    <lineage>
        <taxon>Eukaryota</taxon>
        <taxon>Metazoa</taxon>
        <taxon>Ecdysozoa</taxon>
        <taxon>Nematoda</taxon>
        <taxon>Chromadorea</taxon>
        <taxon>Rhabditida</taxon>
        <taxon>Tylenchina</taxon>
        <taxon>Tylenchomorpha</taxon>
        <taxon>Tylenchoidea</taxon>
        <taxon>Meloidogynidae</taxon>
        <taxon>Meloidogyninae</taxon>
        <taxon>Meloidogyne</taxon>
    </lineage>
</organism>